<evidence type="ECO:0000313" key="3">
    <source>
        <dbReference type="Proteomes" id="UP000319502"/>
    </source>
</evidence>
<keyword evidence="3" id="KW-1185">Reference proteome</keyword>
<dbReference type="PANTHER" id="PTHR11735:SF11">
    <property type="entry name" value="TRNA THREONYLCARBAMOYLADENOSINE BIOSYNTHESIS PROTEIN TSAB"/>
    <property type="match status" value="1"/>
</dbReference>
<feature type="domain" description="Gcp-like" evidence="1">
    <location>
        <begin position="35"/>
        <end position="130"/>
    </location>
</feature>
<dbReference type="Gene3D" id="3.30.420.40">
    <property type="match status" value="2"/>
</dbReference>
<dbReference type="Pfam" id="PF00814">
    <property type="entry name" value="TsaD"/>
    <property type="match status" value="1"/>
</dbReference>
<organism evidence="2 3">
    <name type="scientific">Denitromonas halophila</name>
    <dbReference type="NCBI Taxonomy" id="1629404"/>
    <lineage>
        <taxon>Bacteria</taxon>
        <taxon>Pseudomonadati</taxon>
        <taxon>Pseudomonadota</taxon>
        <taxon>Betaproteobacteria</taxon>
        <taxon>Rhodocyclales</taxon>
        <taxon>Zoogloeaceae</taxon>
        <taxon>Denitromonas</taxon>
    </lineage>
</organism>
<reference evidence="2 3" key="1">
    <citation type="submission" date="2019-07" db="EMBL/GenBank/DDBJ databases">
        <title>The pathways for chlorine oxyanion respiration interact through the shared metabolite chlorate.</title>
        <authorList>
            <person name="Barnum T.P."/>
            <person name="Cheng Y."/>
            <person name="Hill K.A."/>
            <person name="Lucas L.N."/>
            <person name="Carlson H.K."/>
            <person name="Coates J.D."/>
        </authorList>
    </citation>
    <scope>NUCLEOTIDE SEQUENCE [LARGE SCALE GENOMIC DNA]</scope>
    <source>
        <strain evidence="2 3">SFB-3</strain>
    </source>
</reference>
<protein>
    <submittedName>
        <fullName evidence="2">tRNA (Adenosine(37)-N6)-threonylcarbamoyltransferase complex dimerization subunit type 1 TsaB</fullName>
    </submittedName>
</protein>
<dbReference type="CDD" id="cd24032">
    <property type="entry name" value="ASKHA_NBD_TsaB"/>
    <property type="match status" value="1"/>
</dbReference>
<dbReference type="EMBL" id="VMNK01000011">
    <property type="protein sequence ID" value="TVO55231.1"/>
    <property type="molecule type" value="Genomic_DNA"/>
</dbReference>
<dbReference type="GO" id="GO:0002949">
    <property type="term" value="P:tRNA threonylcarbamoyladenosine modification"/>
    <property type="evidence" value="ECO:0007669"/>
    <property type="project" value="InterPro"/>
</dbReference>
<proteinExistence type="predicted"/>
<dbReference type="RefSeq" id="WP_144309858.1">
    <property type="nucleotide sequence ID" value="NZ_VMNK01000011.1"/>
</dbReference>
<dbReference type="OrthoDB" id="9809995at2"/>
<dbReference type="SUPFAM" id="SSF53067">
    <property type="entry name" value="Actin-like ATPase domain"/>
    <property type="match status" value="2"/>
</dbReference>
<accession>A0A557QQN5</accession>
<name>A0A557QQN5_9RHOO</name>
<gene>
    <name evidence="2" type="primary">tsaB</name>
    <name evidence="2" type="ORF">FHP91_12140</name>
</gene>
<dbReference type="InterPro" id="IPR000905">
    <property type="entry name" value="Gcp-like_dom"/>
</dbReference>
<dbReference type="PANTHER" id="PTHR11735">
    <property type="entry name" value="TRNA N6-ADENOSINE THREONYLCARBAMOYLTRANSFERASE"/>
    <property type="match status" value="1"/>
</dbReference>
<dbReference type="GO" id="GO:0016740">
    <property type="term" value="F:transferase activity"/>
    <property type="evidence" value="ECO:0007669"/>
    <property type="project" value="UniProtKB-KW"/>
</dbReference>
<dbReference type="InterPro" id="IPR022496">
    <property type="entry name" value="T6A_TsaB"/>
</dbReference>
<dbReference type="Proteomes" id="UP000319502">
    <property type="component" value="Unassembled WGS sequence"/>
</dbReference>
<evidence type="ECO:0000313" key="2">
    <source>
        <dbReference type="EMBL" id="TVO55231.1"/>
    </source>
</evidence>
<dbReference type="AlphaFoldDB" id="A0A557QQN5"/>
<sequence>MKLLGIESSCERVSVAVLIDDQVHQRWVEGGATPSDQIIPAVLELLAEHGLSLSSLDAIALGVGPGAFTSLRLGCSVAQGFALAANLGIVPMCSLDLIAAAQTAARVLVATDARMGETYFATYERGDAGYVVVNEPACLPPEAVTLPAHGEWGGVGSAFGSYPEKLLPNEARLTVLNAAAAPEAGTLVRLAAQSLAHTPAMDAALVGPRYVRDKVAQTVAERLAQGGKA</sequence>
<evidence type="ECO:0000259" key="1">
    <source>
        <dbReference type="Pfam" id="PF00814"/>
    </source>
</evidence>
<dbReference type="InterPro" id="IPR043129">
    <property type="entry name" value="ATPase_NBD"/>
</dbReference>
<keyword evidence="2" id="KW-0808">Transferase</keyword>
<comment type="caution">
    <text evidence="2">The sequence shown here is derived from an EMBL/GenBank/DDBJ whole genome shotgun (WGS) entry which is preliminary data.</text>
</comment>
<dbReference type="NCBIfam" id="TIGR03725">
    <property type="entry name" value="T6A_YeaZ"/>
    <property type="match status" value="1"/>
</dbReference>
<dbReference type="GO" id="GO:0005829">
    <property type="term" value="C:cytosol"/>
    <property type="evidence" value="ECO:0007669"/>
    <property type="project" value="TreeGrafter"/>
</dbReference>